<accession>A0A1Y2DGN8</accession>
<dbReference type="EMBL" id="MCFJ01000016">
    <property type="protein sequence ID" value="ORY58440.1"/>
    <property type="molecule type" value="Genomic_DNA"/>
</dbReference>
<name>A0A1Y2DGN8_9PEZI</name>
<organism evidence="1 2">
    <name type="scientific">Pseudomassariella vexata</name>
    <dbReference type="NCBI Taxonomy" id="1141098"/>
    <lineage>
        <taxon>Eukaryota</taxon>
        <taxon>Fungi</taxon>
        <taxon>Dikarya</taxon>
        <taxon>Ascomycota</taxon>
        <taxon>Pezizomycotina</taxon>
        <taxon>Sordariomycetes</taxon>
        <taxon>Xylariomycetidae</taxon>
        <taxon>Amphisphaeriales</taxon>
        <taxon>Pseudomassariaceae</taxon>
        <taxon>Pseudomassariella</taxon>
    </lineage>
</organism>
<dbReference type="RefSeq" id="XP_040711357.1">
    <property type="nucleotide sequence ID" value="XM_040856733.1"/>
</dbReference>
<comment type="caution">
    <text evidence="1">The sequence shown here is derived from an EMBL/GenBank/DDBJ whole genome shotgun (WGS) entry which is preliminary data.</text>
</comment>
<gene>
    <name evidence="1" type="ORF">BCR38DRAFT_352829</name>
</gene>
<proteinExistence type="predicted"/>
<reference evidence="1 2" key="1">
    <citation type="submission" date="2016-07" db="EMBL/GenBank/DDBJ databases">
        <title>Pervasive Adenine N6-methylation of Active Genes in Fungi.</title>
        <authorList>
            <consortium name="DOE Joint Genome Institute"/>
            <person name="Mondo S.J."/>
            <person name="Dannebaum R.O."/>
            <person name="Kuo R.C."/>
            <person name="Labutti K."/>
            <person name="Haridas S."/>
            <person name="Kuo A."/>
            <person name="Salamov A."/>
            <person name="Ahrendt S.R."/>
            <person name="Lipzen A."/>
            <person name="Sullivan W."/>
            <person name="Andreopoulos W.B."/>
            <person name="Clum A."/>
            <person name="Lindquist E."/>
            <person name="Daum C."/>
            <person name="Ramamoorthy G.K."/>
            <person name="Gryganskyi A."/>
            <person name="Culley D."/>
            <person name="Magnuson J.K."/>
            <person name="James T.Y."/>
            <person name="O'Malley M.A."/>
            <person name="Stajich J.E."/>
            <person name="Spatafora J.W."/>
            <person name="Visel A."/>
            <person name="Grigoriev I.V."/>
        </authorList>
    </citation>
    <scope>NUCLEOTIDE SEQUENCE [LARGE SCALE GENOMIC DNA]</scope>
    <source>
        <strain evidence="1 2">CBS 129021</strain>
    </source>
</reference>
<evidence type="ECO:0000313" key="2">
    <source>
        <dbReference type="Proteomes" id="UP000193689"/>
    </source>
</evidence>
<evidence type="ECO:0000313" key="1">
    <source>
        <dbReference type="EMBL" id="ORY58440.1"/>
    </source>
</evidence>
<dbReference type="Proteomes" id="UP000193689">
    <property type="component" value="Unassembled WGS sequence"/>
</dbReference>
<dbReference type="Gene3D" id="6.10.140.2040">
    <property type="match status" value="1"/>
</dbReference>
<dbReference type="InParanoid" id="A0A1Y2DGN8"/>
<dbReference type="OrthoDB" id="3219396at2759"/>
<dbReference type="AlphaFoldDB" id="A0A1Y2DGN8"/>
<dbReference type="STRING" id="1141098.A0A1Y2DGN8"/>
<dbReference type="GeneID" id="63772945"/>
<sequence length="166" mass="19103">QTNHHFRTLCLHPFIHNLRLRRARLSLPPLLSSPSRPTLRDLIANRIFLTHTTQVSRRLARNLVAIRLSRRLPLRPSAETLVNRGVLPSECVEGSVAPGLVAKKRAVERERLKDGLRRWVGAVWRGEVNERSEGVKQREERAGVGRVWKLRRFWEHIGKADGKGVR</sequence>
<keyword evidence="2" id="KW-1185">Reference proteome</keyword>
<protein>
    <submittedName>
        <fullName evidence="1">Uncharacterized protein</fullName>
    </submittedName>
</protein>
<feature type="non-terminal residue" evidence="1">
    <location>
        <position position="1"/>
    </location>
</feature>